<dbReference type="InterPro" id="IPR016181">
    <property type="entry name" value="Acyl_CoA_acyltransferase"/>
</dbReference>
<dbReference type="InterPro" id="IPR000182">
    <property type="entry name" value="GNAT_dom"/>
</dbReference>
<evidence type="ECO:0000313" key="3">
    <source>
        <dbReference type="Proteomes" id="UP001595882"/>
    </source>
</evidence>
<keyword evidence="2" id="KW-0808">Transferase</keyword>
<accession>A0ABV8WXJ4</accession>
<dbReference type="InterPro" id="IPR024699">
    <property type="entry name" value="AcuA"/>
</dbReference>
<dbReference type="Gene3D" id="3.40.630.30">
    <property type="match status" value="1"/>
</dbReference>
<feature type="domain" description="N-acetyltransferase" evidence="1">
    <location>
        <begin position="20"/>
        <end position="192"/>
    </location>
</feature>
<keyword evidence="2" id="KW-0012">Acyltransferase</keyword>
<dbReference type="EMBL" id="JBHSDT010000008">
    <property type="protein sequence ID" value="MFC4403634.1"/>
    <property type="molecule type" value="Genomic_DNA"/>
</dbReference>
<proteinExistence type="predicted"/>
<dbReference type="PROSITE" id="PS51186">
    <property type="entry name" value="GNAT"/>
    <property type="match status" value="1"/>
</dbReference>
<organism evidence="2 3">
    <name type="scientific">Gracilibacillus xinjiangensis</name>
    <dbReference type="NCBI Taxonomy" id="1193282"/>
    <lineage>
        <taxon>Bacteria</taxon>
        <taxon>Bacillati</taxon>
        <taxon>Bacillota</taxon>
        <taxon>Bacilli</taxon>
        <taxon>Bacillales</taxon>
        <taxon>Bacillaceae</taxon>
        <taxon>Gracilibacillus</taxon>
    </lineage>
</organism>
<dbReference type="RefSeq" id="WP_390252167.1">
    <property type="nucleotide sequence ID" value="NZ_JBHSDT010000008.1"/>
</dbReference>
<dbReference type="CDD" id="cd04301">
    <property type="entry name" value="NAT_SF"/>
    <property type="match status" value="1"/>
</dbReference>
<sequence length="207" mass="24144">MLHKKKALTLRMNTDFGTILLKGPVTPEQLDELEIYDQLDAFRPPLQQLEALKEIASLDEGRIIVALKDNNIIGYVTFLYPDPIERWSTFKMKNLIELGAIEIAKDYRGLHLGSKLIELSVRDPFMDNYIIISTEYYWHWDINETKLSVWEYRKIMEKMMNAGGLQPAPTNDPEIMSHPANCLMVRIGKNVKEEDRQLFDKLRFLND</sequence>
<dbReference type="PIRSF" id="PIRSF021278">
    <property type="entry name" value="AcuA"/>
    <property type="match status" value="1"/>
</dbReference>
<keyword evidence="3" id="KW-1185">Reference proteome</keyword>
<dbReference type="EC" id="2.3.1.-" evidence="2"/>
<reference evidence="3" key="1">
    <citation type="journal article" date="2019" name="Int. J. Syst. Evol. Microbiol.">
        <title>The Global Catalogue of Microorganisms (GCM) 10K type strain sequencing project: providing services to taxonomists for standard genome sequencing and annotation.</title>
        <authorList>
            <consortium name="The Broad Institute Genomics Platform"/>
            <consortium name="The Broad Institute Genome Sequencing Center for Infectious Disease"/>
            <person name="Wu L."/>
            <person name="Ma J."/>
        </authorList>
    </citation>
    <scope>NUCLEOTIDE SEQUENCE [LARGE SCALE GENOMIC DNA]</scope>
    <source>
        <strain evidence="3">CCUG 37865</strain>
    </source>
</reference>
<gene>
    <name evidence="2" type="ORF">ACFOY7_11200</name>
</gene>
<dbReference type="SUPFAM" id="SSF55729">
    <property type="entry name" value="Acyl-CoA N-acyltransferases (Nat)"/>
    <property type="match status" value="1"/>
</dbReference>
<comment type="caution">
    <text evidence="2">The sequence shown here is derived from an EMBL/GenBank/DDBJ whole genome shotgun (WGS) entry which is preliminary data.</text>
</comment>
<evidence type="ECO:0000313" key="2">
    <source>
        <dbReference type="EMBL" id="MFC4403634.1"/>
    </source>
</evidence>
<protein>
    <submittedName>
        <fullName evidence="2">GNAT family N-acetyltransferase</fullName>
        <ecNumber evidence="2">2.3.1.-</ecNumber>
    </submittedName>
</protein>
<dbReference type="Pfam" id="PF00583">
    <property type="entry name" value="Acetyltransf_1"/>
    <property type="match status" value="1"/>
</dbReference>
<dbReference type="Proteomes" id="UP001595882">
    <property type="component" value="Unassembled WGS sequence"/>
</dbReference>
<name>A0ABV8WXJ4_9BACI</name>
<evidence type="ECO:0000259" key="1">
    <source>
        <dbReference type="PROSITE" id="PS51186"/>
    </source>
</evidence>
<dbReference type="GO" id="GO:0016746">
    <property type="term" value="F:acyltransferase activity"/>
    <property type="evidence" value="ECO:0007669"/>
    <property type="project" value="UniProtKB-KW"/>
</dbReference>